<comment type="caution">
    <text evidence="2">The sequence shown here is derived from an EMBL/GenBank/DDBJ whole genome shotgun (WGS) entry which is preliminary data.</text>
</comment>
<dbReference type="PANTHER" id="PTHR47345:SF1">
    <property type="entry name" value="CUT9-INTERACTING PROTEIN SCN1"/>
    <property type="match status" value="1"/>
</dbReference>
<feature type="region of interest" description="Disordered" evidence="1">
    <location>
        <begin position="270"/>
        <end position="312"/>
    </location>
</feature>
<dbReference type="InterPro" id="IPR053044">
    <property type="entry name" value="Metallo-hydrolase/TatD-type"/>
</dbReference>
<keyword evidence="3" id="KW-1185">Reference proteome</keyword>
<dbReference type="Pfam" id="PF01026">
    <property type="entry name" value="TatD_DNase"/>
    <property type="match status" value="1"/>
</dbReference>
<dbReference type="InterPro" id="IPR032466">
    <property type="entry name" value="Metal_Hydrolase"/>
</dbReference>
<dbReference type="AlphaFoldDB" id="A0A9P8QSA1"/>
<name>A0A9P8QSA1_9HYPO</name>
<feature type="region of interest" description="Disordered" evidence="1">
    <location>
        <begin position="1"/>
        <end position="27"/>
    </location>
</feature>
<protein>
    <recommendedName>
        <fullName evidence="4">Metallo-dependent hydrolase</fullName>
    </recommendedName>
</protein>
<gene>
    <name evidence="2" type="ORF">Trco_004141</name>
</gene>
<feature type="compositionally biased region" description="Acidic residues" evidence="1">
    <location>
        <begin position="282"/>
        <end position="297"/>
    </location>
</feature>
<dbReference type="EMBL" id="JAIWOZ010000003">
    <property type="protein sequence ID" value="KAH6607828.1"/>
    <property type="molecule type" value="Genomic_DNA"/>
</dbReference>
<proteinExistence type="predicted"/>
<dbReference type="Proteomes" id="UP000827724">
    <property type="component" value="Unassembled WGS sequence"/>
</dbReference>
<evidence type="ECO:0008006" key="4">
    <source>
        <dbReference type="Google" id="ProtNLM"/>
    </source>
</evidence>
<dbReference type="PANTHER" id="PTHR47345">
    <property type="entry name" value="CUT9-INTERACTING PROTEIN SCN1"/>
    <property type="match status" value="1"/>
</dbReference>
<dbReference type="InterPro" id="IPR001130">
    <property type="entry name" value="TatD-like"/>
</dbReference>
<reference evidence="2" key="1">
    <citation type="submission" date="2021-08" db="EMBL/GenBank/DDBJ databases">
        <title>Chromosome-Level Trichoderma cornu-damae using Hi-C Data.</title>
        <authorList>
            <person name="Kim C.S."/>
        </authorList>
    </citation>
    <scope>NUCLEOTIDE SEQUENCE</scope>
    <source>
        <strain evidence="2">KA19-0412C</strain>
    </source>
</reference>
<dbReference type="SUPFAM" id="SSF51556">
    <property type="entry name" value="Metallo-dependent hydrolases"/>
    <property type="match status" value="1"/>
</dbReference>
<sequence length="421" mass="45460">MCQHRHGQDDAAPQPPQPEAQPLRGEPFPWHLGVYDAHCHPTDTMASLASLATARTRALAIMATRAQDQRLVAQAAAEHGIAAADGGRCRVVPAFGWHPWFSHQLYDDSAPDPTYSSPAGGEDAAREAKASHYAAVLSPRPRDASFIASLPPPIPLSSLIASTREYLASFPHALVGEVGLDKGFRLPRQRLPGDASPPDAGLTPGGRDGRLLSPYRVQMRHQQAVLRAQLRLAGEAGRAVSVHGVQAHGVLYDTVASCWKGHERRVLSRRERRRIAPGAEESSGEDEDEDEDPEDGDREDKGAAGSAAAPRPFPPRICLHSYSGSADMLKQWLHPSVPSVVFVSFSAAVNLGTDGGRARLDGVVRAVPDDRILVESDLHAAGPEAEATLEHMYRLVCEIKGWPLEHGVRTVGDNFARFIRG</sequence>
<dbReference type="Gene3D" id="3.20.20.140">
    <property type="entry name" value="Metal-dependent hydrolases"/>
    <property type="match status" value="1"/>
</dbReference>
<evidence type="ECO:0000256" key="1">
    <source>
        <dbReference type="SAM" id="MobiDB-lite"/>
    </source>
</evidence>
<evidence type="ECO:0000313" key="2">
    <source>
        <dbReference type="EMBL" id="KAH6607828.1"/>
    </source>
</evidence>
<evidence type="ECO:0000313" key="3">
    <source>
        <dbReference type="Proteomes" id="UP000827724"/>
    </source>
</evidence>
<organism evidence="2 3">
    <name type="scientific">Trichoderma cornu-damae</name>
    <dbReference type="NCBI Taxonomy" id="654480"/>
    <lineage>
        <taxon>Eukaryota</taxon>
        <taxon>Fungi</taxon>
        <taxon>Dikarya</taxon>
        <taxon>Ascomycota</taxon>
        <taxon>Pezizomycotina</taxon>
        <taxon>Sordariomycetes</taxon>
        <taxon>Hypocreomycetidae</taxon>
        <taxon>Hypocreales</taxon>
        <taxon>Hypocreaceae</taxon>
        <taxon>Trichoderma</taxon>
    </lineage>
</organism>
<dbReference type="OrthoDB" id="413993at2759"/>
<accession>A0A9P8QSA1</accession>
<dbReference type="GO" id="GO:0016788">
    <property type="term" value="F:hydrolase activity, acting on ester bonds"/>
    <property type="evidence" value="ECO:0007669"/>
    <property type="project" value="InterPro"/>
</dbReference>